<accession>A0ABD4X4W0</accession>
<sequence>MAGPRTKRHKVQNTLKASVTFEGAGLHSGQPARMVLKPAAADHGIRFKRTDIALGNSVIPARWDYVERTALCTRLVNAAGVSVSTVEHVMAALAGCGVHNALIEIDGPEVPILDGSSALFVRGIMQKGVRRLSAPVQVLQVLKEVSVEKDGAKATILPCDRLMIEFHIDFAEQAIGRQSKTLDLRNGAFARELCDSRTFCRRADVEAMQANGLALGGVPGENAVVFDGEEVESGEGLRHSDEPVRHKMLDALGDLALAGAPLMGRYIGERAGHALTNTLLRALFATPGAVRLVECDAAMVARLPGQGLVWGEIPAAIRKVA</sequence>
<comment type="catalytic activity">
    <reaction evidence="11 12">
        <text>a UDP-3-O-[(3R)-3-hydroxyacyl]-N-acetyl-alpha-D-glucosamine + H2O = a UDP-3-O-[(3R)-3-hydroxyacyl]-alpha-D-glucosamine + acetate</text>
        <dbReference type="Rhea" id="RHEA:67816"/>
        <dbReference type="ChEBI" id="CHEBI:15377"/>
        <dbReference type="ChEBI" id="CHEBI:30089"/>
        <dbReference type="ChEBI" id="CHEBI:137740"/>
        <dbReference type="ChEBI" id="CHEBI:173225"/>
        <dbReference type="EC" id="3.5.1.108"/>
    </reaction>
</comment>
<dbReference type="AlphaFoldDB" id="A0ABD4X4W0"/>
<feature type="active site" description="Proton donor" evidence="12">
    <location>
        <position position="273"/>
    </location>
</feature>
<dbReference type="GO" id="GO:0103117">
    <property type="term" value="F:UDP-3-O-acyl-N-acetylglucosamine deacetylase activity"/>
    <property type="evidence" value="ECO:0007669"/>
    <property type="project" value="UniProtKB-UniRule"/>
</dbReference>
<dbReference type="PANTHER" id="PTHR33694">
    <property type="entry name" value="UDP-3-O-ACYL-N-ACETYLGLUCOSAMINE DEACETYLASE 1, MITOCHONDRIAL-RELATED"/>
    <property type="match status" value="1"/>
</dbReference>
<comment type="pathway">
    <text evidence="3 12">Glycolipid biosynthesis; lipid IV(A) biosynthesis; lipid IV(A) from (3R)-3-hydroxytetradecanoyl-[acyl-carrier-protein] and UDP-N-acetyl-alpha-D-glucosamine: step 2/6.</text>
</comment>
<reference evidence="13 14" key="1">
    <citation type="submission" date="2023-02" db="EMBL/GenBank/DDBJ databases">
        <title>Population genomics of bacteria associated with diatom.</title>
        <authorList>
            <person name="Xie J."/>
            <person name="Wang H."/>
        </authorList>
    </citation>
    <scope>NUCLEOTIDE SEQUENCE [LARGE SCALE GENOMIC DNA]</scope>
    <source>
        <strain evidence="13 14">PT47_8</strain>
    </source>
</reference>
<proteinExistence type="inferred from homology"/>
<dbReference type="EMBL" id="JARCJK010000001">
    <property type="protein sequence ID" value="MDE4164079.1"/>
    <property type="molecule type" value="Genomic_DNA"/>
</dbReference>
<gene>
    <name evidence="12 13" type="primary">lpxC</name>
    <name evidence="13" type="ORF">PXK24_00125</name>
</gene>
<dbReference type="Proteomes" id="UP001218364">
    <property type="component" value="Unassembled WGS sequence"/>
</dbReference>
<keyword evidence="6 12" id="KW-0441">Lipid A biosynthesis</keyword>
<dbReference type="PANTHER" id="PTHR33694:SF1">
    <property type="entry name" value="UDP-3-O-ACYL-N-ACETYLGLUCOSAMINE DEACETYLASE 1, MITOCHONDRIAL-RELATED"/>
    <property type="match status" value="1"/>
</dbReference>
<protein>
    <recommendedName>
        <fullName evidence="4 12">UDP-3-O-acyl-N-acetylglucosamine deacetylase</fullName>
        <shortName evidence="12">UDP-3-O-acyl-GlcNAc deacetylase</shortName>
        <ecNumber evidence="4 12">3.5.1.108</ecNumber>
    </recommendedName>
    <alternativeName>
        <fullName evidence="12">UDP-3-O-[R-3-hydroxymyristoyl]-N-acetylglucosamine deacetylase</fullName>
    </alternativeName>
</protein>
<keyword evidence="7 12" id="KW-0479">Metal-binding</keyword>
<evidence type="ECO:0000256" key="2">
    <source>
        <dbReference type="ARBA" id="ARBA00002923"/>
    </source>
</evidence>
<dbReference type="GO" id="GO:0016020">
    <property type="term" value="C:membrane"/>
    <property type="evidence" value="ECO:0007669"/>
    <property type="project" value="GOC"/>
</dbReference>
<comment type="function">
    <text evidence="2 12">Catalyzes the hydrolysis of UDP-3-O-myristoyl-N-acetylglucosamine to form UDP-3-O-myristoylglucosamine and acetate, the committed step in lipid A biosynthesis.</text>
</comment>
<keyword evidence="8 12" id="KW-0378">Hydrolase</keyword>
<evidence type="ECO:0000256" key="8">
    <source>
        <dbReference type="ARBA" id="ARBA00022801"/>
    </source>
</evidence>
<dbReference type="InterPro" id="IPR020568">
    <property type="entry name" value="Ribosomal_Su5_D2-typ_SF"/>
</dbReference>
<dbReference type="SUPFAM" id="SSF54211">
    <property type="entry name" value="Ribosomal protein S5 domain 2-like"/>
    <property type="match status" value="2"/>
</dbReference>
<evidence type="ECO:0000256" key="12">
    <source>
        <dbReference type="HAMAP-Rule" id="MF_00388"/>
    </source>
</evidence>
<organism evidence="13 14">
    <name type="scientific">Phaeobacter gallaeciensis</name>
    <dbReference type="NCBI Taxonomy" id="60890"/>
    <lineage>
        <taxon>Bacteria</taxon>
        <taxon>Pseudomonadati</taxon>
        <taxon>Pseudomonadota</taxon>
        <taxon>Alphaproteobacteria</taxon>
        <taxon>Rhodobacterales</taxon>
        <taxon>Roseobacteraceae</taxon>
        <taxon>Phaeobacter</taxon>
    </lineage>
</organism>
<evidence type="ECO:0000256" key="11">
    <source>
        <dbReference type="ARBA" id="ARBA00024535"/>
    </source>
</evidence>
<dbReference type="GO" id="GO:0046872">
    <property type="term" value="F:metal ion binding"/>
    <property type="evidence" value="ECO:0007669"/>
    <property type="project" value="UniProtKB-KW"/>
</dbReference>
<evidence type="ECO:0000256" key="3">
    <source>
        <dbReference type="ARBA" id="ARBA00005002"/>
    </source>
</evidence>
<evidence type="ECO:0000256" key="10">
    <source>
        <dbReference type="ARBA" id="ARBA00023098"/>
    </source>
</evidence>
<dbReference type="InterPro" id="IPR011334">
    <property type="entry name" value="UDP-acyl_GlcNac_deAcase_C"/>
</dbReference>
<dbReference type="EC" id="3.5.1.108" evidence="4 12"/>
<evidence type="ECO:0000256" key="7">
    <source>
        <dbReference type="ARBA" id="ARBA00022723"/>
    </source>
</evidence>
<evidence type="ECO:0000313" key="13">
    <source>
        <dbReference type="EMBL" id="MDE4164079.1"/>
    </source>
</evidence>
<evidence type="ECO:0000256" key="5">
    <source>
        <dbReference type="ARBA" id="ARBA00022516"/>
    </source>
</evidence>
<dbReference type="Gene3D" id="3.30.230.20">
    <property type="entry name" value="lpxc deacetylase, domain 1"/>
    <property type="match status" value="1"/>
</dbReference>
<keyword evidence="10 12" id="KW-0443">Lipid metabolism</keyword>
<evidence type="ECO:0000256" key="4">
    <source>
        <dbReference type="ARBA" id="ARBA00012745"/>
    </source>
</evidence>
<comment type="cofactor">
    <cofactor evidence="1 12">
        <name>Zn(2+)</name>
        <dbReference type="ChEBI" id="CHEBI:29105"/>
    </cofactor>
</comment>
<evidence type="ECO:0000256" key="6">
    <source>
        <dbReference type="ARBA" id="ARBA00022556"/>
    </source>
</evidence>
<keyword evidence="9 12" id="KW-0862">Zinc</keyword>
<feature type="binding site" evidence="12">
    <location>
        <position position="88"/>
    </location>
    <ligand>
        <name>Zn(2+)</name>
        <dbReference type="ChEBI" id="CHEBI:29105"/>
    </ligand>
</feature>
<evidence type="ECO:0000313" key="14">
    <source>
        <dbReference type="Proteomes" id="UP001218364"/>
    </source>
</evidence>
<feature type="binding site" evidence="12">
    <location>
        <position position="246"/>
    </location>
    <ligand>
        <name>Zn(2+)</name>
        <dbReference type="ChEBI" id="CHEBI:29105"/>
    </ligand>
</feature>
<dbReference type="InterPro" id="IPR015870">
    <property type="entry name" value="UDP-acyl_N-AcGlcN_deAcase_N"/>
</dbReference>
<dbReference type="Gene3D" id="3.30.1700.10">
    <property type="entry name" value="lpxc deacetylase, domain 2"/>
    <property type="match status" value="1"/>
</dbReference>
<keyword evidence="5 12" id="KW-0444">Lipid biosynthesis</keyword>
<dbReference type="GO" id="GO:0009245">
    <property type="term" value="P:lipid A biosynthetic process"/>
    <property type="evidence" value="ECO:0007669"/>
    <property type="project" value="UniProtKB-UniRule"/>
</dbReference>
<comment type="caution">
    <text evidence="13">The sequence shown here is derived from an EMBL/GenBank/DDBJ whole genome shotgun (WGS) entry which is preliminary data.</text>
</comment>
<comment type="similarity">
    <text evidence="12">Belongs to the LpxC family.</text>
</comment>
<feature type="binding site" evidence="12">
    <location>
        <position position="250"/>
    </location>
    <ligand>
        <name>Zn(2+)</name>
        <dbReference type="ChEBI" id="CHEBI:29105"/>
    </ligand>
</feature>
<dbReference type="HAMAP" id="MF_00388">
    <property type="entry name" value="LpxC"/>
    <property type="match status" value="1"/>
</dbReference>
<evidence type="ECO:0000256" key="9">
    <source>
        <dbReference type="ARBA" id="ARBA00022833"/>
    </source>
</evidence>
<evidence type="ECO:0000256" key="1">
    <source>
        <dbReference type="ARBA" id="ARBA00001947"/>
    </source>
</evidence>
<dbReference type="Pfam" id="PF03331">
    <property type="entry name" value="LpxC"/>
    <property type="match status" value="1"/>
</dbReference>
<dbReference type="RefSeq" id="WP_065273057.1">
    <property type="nucleotide sequence ID" value="NZ_CP015124.1"/>
</dbReference>
<dbReference type="InterPro" id="IPR004463">
    <property type="entry name" value="UDP-acyl_GlcNac_deAcase"/>
</dbReference>
<dbReference type="NCBIfam" id="TIGR00325">
    <property type="entry name" value="lpxC"/>
    <property type="match status" value="1"/>
</dbReference>
<name>A0ABD4X4W0_9RHOB</name>